<dbReference type="Proteomes" id="UP000015105">
    <property type="component" value="Chromosome 3D"/>
</dbReference>
<name>A0A453GN85_AEGTS</name>
<organism evidence="2 3">
    <name type="scientific">Aegilops tauschii subsp. strangulata</name>
    <name type="common">Goatgrass</name>
    <dbReference type="NCBI Taxonomy" id="200361"/>
    <lineage>
        <taxon>Eukaryota</taxon>
        <taxon>Viridiplantae</taxon>
        <taxon>Streptophyta</taxon>
        <taxon>Embryophyta</taxon>
        <taxon>Tracheophyta</taxon>
        <taxon>Spermatophyta</taxon>
        <taxon>Magnoliopsida</taxon>
        <taxon>Liliopsida</taxon>
        <taxon>Poales</taxon>
        <taxon>Poaceae</taxon>
        <taxon>BOP clade</taxon>
        <taxon>Pooideae</taxon>
        <taxon>Triticodae</taxon>
        <taxon>Triticeae</taxon>
        <taxon>Triticinae</taxon>
        <taxon>Aegilops</taxon>
    </lineage>
</organism>
<reference evidence="2" key="4">
    <citation type="submission" date="2019-03" db="UniProtKB">
        <authorList>
            <consortium name="EnsemblPlants"/>
        </authorList>
    </citation>
    <scope>IDENTIFICATION</scope>
</reference>
<reference evidence="3" key="2">
    <citation type="journal article" date="2017" name="Nat. Plants">
        <title>The Aegilops tauschii genome reveals multiple impacts of transposons.</title>
        <authorList>
            <person name="Zhao G."/>
            <person name="Zou C."/>
            <person name="Li K."/>
            <person name="Wang K."/>
            <person name="Li T."/>
            <person name="Gao L."/>
            <person name="Zhang X."/>
            <person name="Wang H."/>
            <person name="Yang Z."/>
            <person name="Liu X."/>
            <person name="Jiang W."/>
            <person name="Mao L."/>
            <person name="Kong X."/>
            <person name="Jiao Y."/>
            <person name="Jia J."/>
        </authorList>
    </citation>
    <scope>NUCLEOTIDE SEQUENCE [LARGE SCALE GENOMIC DNA]</scope>
    <source>
        <strain evidence="3">cv. AL8/78</strain>
    </source>
</reference>
<dbReference type="PANTHER" id="PTHR33087">
    <property type="entry name" value="OS07G0539200 PROTEIN"/>
    <property type="match status" value="1"/>
</dbReference>
<dbReference type="PANTHER" id="PTHR33087:SF31">
    <property type="entry name" value="OS06G0482850 PROTEIN"/>
    <property type="match status" value="1"/>
</dbReference>
<dbReference type="InterPro" id="IPR053253">
    <property type="entry name" value="Sex_diff_modulator"/>
</dbReference>
<reference evidence="2" key="5">
    <citation type="journal article" date="2021" name="G3 (Bethesda)">
        <title>Aegilops tauschii genome assembly Aet v5.0 features greater sequence contiguity and improved annotation.</title>
        <authorList>
            <person name="Wang L."/>
            <person name="Zhu T."/>
            <person name="Rodriguez J.C."/>
            <person name="Deal K.R."/>
            <person name="Dubcovsky J."/>
            <person name="McGuire P.E."/>
            <person name="Lux T."/>
            <person name="Spannagl M."/>
            <person name="Mayer K.F.X."/>
            <person name="Baldrich P."/>
            <person name="Meyers B.C."/>
            <person name="Huo N."/>
            <person name="Gu Y.Q."/>
            <person name="Zhou H."/>
            <person name="Devos K.M."/>
            <person name="Bennetzen J.L."/>
            <person name="Unver T."/>
            <person name="Budak H."/>
            <person name="Gulick P.J."/>
            <person name="Galiba G."/>
            <person name="Kalapos B."/>
            <person name="Nelson D.R."/>
            <person name="Li P."/>
            <person name="You F.M."/>
            <person name="Luo M.C."/>
            <person name="Dvorak J."/>
        </authorList>
    </citation>
    <scope>NUCLEOTIDE SEQUENCE [LARGE SCALE GENOMIC DNA]</scope>
    <source>
        <strain evidence="2">cv. AL8/78</strain>
    </source>
</reference>
<feature type="region of interest" description="Disordered" evidence="1">
    <location>
        <begin position="84"/>
        <end position="103"/>
    </location>
</feature>
<keyword evidence="3" id="KW-1185">Reference proteome</keyword>
<accession>A0A453GN85</accession>
<reference evidence="2" key="3">
    <citation type="journal article" date="2017" name="Nature">
        <title>Genome sequence of the progenitor of the wheat D genome Aegilops tauschii.</title>
        <authorList>
            <person name="Luo M.C."/>
            <person name="Gu Y.Q."/>
            <person name="Puiu D."/>
            <person name="Wang H."/>
            <person name="Twardziok S.O."/>
            <person name="Deal K.R."/>
            <person name="Huo N."/>
            <person name="Zhu T."/>
            <person name="Wang L."/>
            <person name="Wang Y."/>
            <person name="McGuire P.E."/>
            <person name="Liu S."/>
            <person name="Long H."/>
            <person name="Ramasamy R.K."/>
            <person name="Rodriguez J.C."/>
            <person name="Van S.L."/>
            <person name="Yuan L."/>
            <person name="Wang Z."/>
            <person name="Xia Z."/>
            <person name="Xiao L."/>
            <person name="Anderson O.D."/>
            <person name="Ouyang S."/>
            <person name="Liang Y."/>
            <person name="Zimin A.V."/>
            <person name="Pertea G."/>
            <person name="Qi P."/>
            <person name="Bennetzen J.L."/>
            <person name="Dai X."/>
            <person name="Dawson M.W."/>
            <person name="Muller H.G."/>
            <person name="Kugler K."/>
            <person name="Rivarola-Duarte L."/>
            <person name="Spannagl M."/>
            <person name="Mayer K.F.X."/>
            <person name="Lu F.H."/>
            <person name="Bevan M.W."/>
            <person name="Leroy P."/>
            <person name="Li P."/>
            <person name="You F.M."/>
            <person name="Sun Q."/>
            <person name="Liu Z."/>
            <person name="Lyons E."/>
            <person name="Wicker T."/>
            <person name="Salzberg S.L."/>
            <person name="Devos K.M."/>
            <person name="Dvorak J."/>
        </authorList>
    </citation>
    <scope>NUCLEOTIDE SEQUENCE [LARGE SCALE GENOMIC DNA]</scope>
    <source>
        <strain evidence="2">cv. AL8/78</strain>
    </source>
</reference>
<evidence type="ECO:0000313" key="2">
    <source>
        <dbReference type="EnsemblPlants" id="AET3Gv21134300.1"/>
    </source>
</evidence>
<protein>
    <submittedName>
        <fullName evidence="2">Uncharacterized protein</fullName>
    </submittedName>
</protein>
<dbReference type="AlphaFoldDB" id="A0A453GN85"/>
<sequence>HLSTAEHLLGTSCWIERLHPSTRSHPDLATFRLTARTRDPASIRHAAILEIVEPVPSRNGARNRTLPPVMRTLIYPVSIMLALSTPRRPAQPPARNGPGPSDD</sequence>
<reference evidence="3" key="1">
    <citation type="journal article" date="2014" name="Science">
        <title>Ancient hybridizations among the ancestral genomes of bread wheat.</title>
        <authorList>
            <consortium name="International Wheat Genome Sequencing Consortium,"/>
            <person name="Marcussen T."/>
            <person name="Sandve S.R."/>
            <person name="Heier L."/>
            <person name="Spannagl M."/>
            <person name="Pfeifer M."/>
            <person name="Jakobsen K.S."/>
            <person name="Wulff B.B."/>
            <person name="Steuernagel B."/>
            <person name="Mayer K.F."/>
            <person name="Olsen O.A."/>
        </authorList>
    </citation>
    <scope>NUCLEOTIDE SEQUENCE [LARGE SCALE GENOMIC DNA]</scope>
    <source>
        <strain evidence="3">cv. AL8/78</strain>
    </source>
</reference>
<dbReference type="Gramene" id="AET3Gv21134300.1">
    <property type="protein sequence ID" value="AET3Gv21134300.1"/>
    <property type="gene ID" value="AET3Gv21134300"/>
</dbReference>
<evidence type="ECO:0000256" key="1">
    <source>
        <dbReference type="SAM" id="MobiDB-lite"/>
    </source>
</evidence>
<proteinExistence type="predicted"/>
<dbReference type="EnsemblPlants" id="AET3Gv21134300.1">
    <property type="protein sequence ID" value="AET3Gv21134300.1"/>
    <property type="gene ID" value="AET3Gv21134300"/>
</dbReference>
<evidence type="ECO:0000313" key="3">
    <source>
        <dbReference type="Proteomes" id="UP000015105"/>
    </source>
</evidence>